<dbReference type="GO" id="GO:0032259">
    <property type="term" value="P:methylation"/>
    <property type="evidence" value="ECO:0007669"/>
    <property type="project" value="UniProtKB-KW"/>
</dbReference>
<feature type="binding site" evidence="6">
    <location>
        <position position="130"/>
    </location>
    <ligand>
        <name>S-adenosyl-L-methionine</name>
        <dbReference type="ChEBI" id="CHEBI:59789"/>
    </ligand>
</feature>
<organism evidence="8 9">
    <name type="scientific">Luteimonas endophytica</name>
    <dbReference type="NCBI Taxonomy" id="3042023"/>
    <lineage>
        <taxon>Bacteria</taxon>
        <taxon>Pseudomonadati</taxon>
        <taxon>Pseudomonadota</taxon>
        <taxon>Gammaproteobacteria</taxon>
        <taxon>Lysobacterales</taxon>
        <taxon>Lysobacteraceae</taxon>
        <taxon>Luteimonas</taxon>
    </lineage>
</organism>
<dbReference type="Pfam" id="PF00588">
    <property type="entry name" value="SpoU_methylase"/>
    <property type="match status" value="1"/>
</dbReference>
<keyword evidence="2 6" id="KW-0489">Methyltransferase</keyword>
<accession>A0ABT6J9S1</accession>
<dbReference type="PANTHER" id="PTHR42971">
    <property type="entry name" value="TRNA (CYTIDINE(34)-2'-O)-METHYLTRANSFERASE"/>
    <property type="match status" value="1"/>
</dbReference>
<dbReference type="Gene3D" id="3.40.1280.10">
    <property type="match status" value="1"/>
</dbReference>
<name>A0ABT6J9S1_9GAMM</name>
<comment type="subunit">
    <text evidence="6">Homodimer.</text>
</comment>
<feature type="domain" description="tRNA/rRNA methyltransferase SpoU type" evidence="7">
    <location>
        <begin position="3"/>
        <end position="141"/>
    </location>
</feature>
<comment type="catalytic activity">
    <reaction evidence="6">
        <text>5-carboxymethylaminomethyluridine(34) in tRNA(Leu) + S-adenosyl-L-methionine = 5-carboxymethylaminomethyl-2'-O-methyluridine(34) in tRNA(Leu) + S-adenosyl-L-homocysteine + H(+)</text>
        <dbReference type="Rhea" id="RHEA:43088"/>
        <dbReference type="Rhea" id="RHEA-COMP:10333"/>
        <dbReference type="Rhea" id="RHEA-COMP:10334"/>
        <dbReference type="ChEBI" id="CHEBI:15378"/>
        <dbReference type="ChEBI" id="CHEBI:57856"/>
        <dbReference type="ChEBI" id="CHEBI:59789"/>
        <dbReference type="ChEBI" id="CHEBI:74508"/>
        <dbReference type="ChEBI" id="CHEBI:74511"/>
        <dbReference type="EC" id="2.1.1.207"/>
    </reaction>
</comment>
<dbReference type="InterPro" id="IPR001537">
    <property type="entry name" value="SpoU_MeTrfase"/>
</dbReference>
<evidence type="ECO:0000256" key="1">
    <source>
        <dbReference type="ARBA" id="ARBA00022490"/>
    </source>
</evidence>
<feature type="binding site" evidence="6">
    <location>
        <position position="78"/>
    </location>
    <ligand>
        <name>S-adenosyl-L-methionine</name>
        <dbReference type="ChEBI" id="CHEBI:59789"/>
    </ligand>
</feature>
<evidence type="ECO:0000313" key="9">
    <source>
        <dbReference type="Proteomes" id="UP001156940"/>
    </source>
</evidence>
<feature type="binding site" evidence="6">
    <location>
        <position position="122"/>
    </location>
    <ligand>
        <name>S-adenosyl-L-methionine</name>
        <dbReference type="ChEBI" id="CHEBI:59789"/>
    </ligand>
</feature>
<comment type="catalytic activity">
    <reaction evidence="6">
        <text>cytidine(34) in tRNA + S-adenosyl-L-methionine = 2'-O-methylcytidine(34) in tRNA + S-adenosyl-L-homocysteine + H(+)</text>
        <dbReference type="Rhea" id="RHEA:43084"/>
        <dbReference type="Rhea" id="RHEA-COMP:10331"/>
        <dbReference type="Rhea" id="RHEA-COMP:10332"/>
        <dbReference type="ChEBI" id="CHEBI:15378"/>
        <dbReference type="ChEBI" id="CHEBI:57856"/>
        <dbReference type="ChEBI" id="CHEBI:59789"/>
        <dbReference type="ChEBI" id="CHEBI:74495"/>
        <dbReference type="ChEBI" id="CHEBI:82748"/>
        <dbReference type="EC" id="2.1.1.207"/>
    </reaction>
</comment>
<evidence type="ECO:0000256" key="5">
    <source>
        <dbReference type="ARBA" id="ARBA00022694"/>
    </source>
</evidence>
<dbReference type="InterPro" id="IPR016914">
    <property type="entry name" value="TrmL"/>
</dbReference>
<keyword evidence="5 6" id="KW-0819">tRNA processing</keyword>
<evidence type="ECO:0000313" key="8">
    <source>
        <dbReference type="EMBL" id="MDH5823325.1"/>
    </source>
</evidence>
<dbReference type="GO" id="GO:0008168">
    <property type="term" value="F:methyltransferase activity"/>
    <property type="evidence" value="ECO:0007669"/>
    <property type="project" value="UniProtKB-KW"/>
</dbReference>
<evidence type="ECO:0000256" key="3">
    <source>
        <dbReference type="ARBA" id="ARBA00022679"/>
    </source>
</evidence>
<dbReference type="RefSeq" id="WP_280574485.1">
    <property type="nucleotide sequence ID" value="NZ_JARXRM010000031.1"/>
</dbReference>
<comment type="similarity">
    <text evidence="6">Belongs to the class IV-like SAM-binding methyltransferase superfamily. RNA methyltransferase TrmH family. TrmL subfamily.</text>
</comment>
<dbReference type="InterPro" id="IPR029028">
    <property type="entry name" value="Alpha/beta_knot_MTases"/>
</dbReference>
<dbReference type="PIRSF" id="PIRSF029256">
    <property type="entry name" value="SpoU_TrmH_prd"/>
    <property type="match status" value="1"/>
</dbReference>
<reference evidence="8 9" key="1">
    <citation type="submission" date="2023-04" db="EMBL/GenBank/DDBJ databases">
        <title>Luteimonas endophyticus RD2P54.</title>
        <authorList>
            <person name="Sun J.-Q."/>
        </authorList>
    </citation>
    <scope>NUCLEOTIDE SEQUENCE [LARGE SCALE GENOMIC DNA]</scope>
    <source>
        <strain evidence="8 9">RD2P54</strain>
    </source>
</reference>
<feature type="binding site" evidence="6">
    <location>
        <position position="100"/>
    </location>
    <ligand>
        <name>S-adenosyl-L-methionine</name>
        <dbReference type="ChEBI" id="CHEBI:59789"/>
    </ligand>
</feature>
<comment type="caution">
    <text evidence="8">The sequence shown here is derived from an EMBL/GenBank/DDBJ whole genome shotgun (WGS) entry which is preliminary data.</text>
</comment>
<dbReference type="SUPFAM" id="SSF75217">
    <property type="entry name" value="alpha/beta knot"/>
    <property type="match status" value="1"/>
</dbReference>
<dbReference type="CDD" id="cd18094">
    <property type="entry name" value="SpoU-like_TrmL"/>
    <property type="match status" value="1"/>
</dbReference>
<evidence type="ECO:0000259" key="7">
    <source>
        <dbReference type="Pfam" id="PF00588"/>
    </source>
</evidence>
<dbReference type="PANTHER" id="PTHR42971:SF1">
    <property type="entry name" value="TRNA (CYTIDINE(34)-2'-O)-METHYLTRANSFERASE"/>
    <property type="match status" value="1"/>
</dbReference>
<keyword evidence="4 6" id="KW-0949">S-adenosyl-L-methionine</keyword>
<evidence type="ECO:0000256" key="4">
    <source>
        <dbReference type="ARBA" id="ARBA00022691"/>
    </source>
</evidence>
<dbReference type="HAMAP" id="MF_01885">
    <property type="entry name" value="tRNA_methyltr_TrmL"/>
    <property type="match status" value="1"/>
</dbReference>
<dbReference type="EMBL" id="JARXRM010000031">
    <property type="protein sequence ID" value="MDH5823325.1"/>
    <property type="molecule type" value="Genomic_DNA"/>
</dbReference>
<dbReference type="InterPro" id="IPR029026">
    <property type="entry name" value="tRNA_m1G_MTases_N"/>
</dbReference>
<protein>
    <recommendedName>
        <fullName evidence="6">tRNA (cytidine(34)-2'-O)-methyltransferase</fullName>
        <ecNumber evidence="6">2.1.1.207</ecNumber>
    </recommendedName>
    <alternativeName>
        <fullName evidence="6">tRNA (cytidine/uridine-2'-O-)-methyltransferase TrmL</fullName>
    </alternativeName>
</protein>
<proteinExistence type="inferred from homology"/>
<gene>
    <name evidence="6" type="primary">trmL</name>
    <name evidence="8" type="ORF">QFW77_10050</name>
</gene>
<keyword evidence="1 6" id="KW-0963">Cytoplasm</keyword>
<sequence length="158" mass="17555">MFDVVLYQPEIPPNTGNAIRLCANTGARLHLVAPLGFDLDDRNLRRAGLDYREYADVRVHDSLAAALAQIRPPRLFALSTRNARRYDTVRYEAGDAFLFGPETRGLPDQVLAAVPDELRLRLPMRPDNRSLNLSNCVAVVVFEAWRQLGFAGAAPPGQ</sequence>
<dbReference type="Proteomes" id="UP001156940">
    <property type="component" value="Unassembled WGS sequence"/>
</dbReference>
<keyword evidence="9" id="KW-1185">Reference proteome</keyword>
<dbReference type="EC" id="2.1.1.207" evidence="6"/>
<keyword evidence="3 6" id="KW-0808">Transferase</keyword>
<comment type="subcellular location">
    <subcellularLocation>
        <location evidence="6">Cytoplasm</location>
    </subcellularLocation>
</comment>
<evidence type="ECO:0000256" key="2">
    <source>
        <dbReference type="ARBA" id="ARBA00022603"/>
    </source>
</evidence>
<evidence type="ECO:0000256" key="6">
    <source>
        <dbReference type="HAMAP-Rule" id="MF_01885"/>
    </source>
</evidence>
<comment type="function">
    <text evidence="6">Methylates the ribose at the nucleotide 34 wobble position in the two leucyl isoacceptors tRNA(Leu)(CmAA) and tRNA(Leu)(cmnm5UmAA). Catalyzes the methyl transfer from S-adenosyl-L-methionine to the 2'-OH of the wobble nucleotide.</text>
</comment>